<accession>K5WDS2</accession>
<dbReference type="InterPro" id="IPR017774">
    <property type="entry name" value="Bicupin_oxalate_deCO2ase/Oxase"/>
</dbReference>
<feature type="binding site" evidence="3">
    <location>
        <position position="98"/>
    </location>
    <ligand>
        <name>Mn(2+)</name>
        <dbReference type="ChEBI" id="CHEBI:29035"/>
        <label>1</label>
    </ligand>
</feature>
<feature type="binding site" evidence="3">
    <location>
        <position position="276"/>
    </location>
    <ligand>
        <name>Mn(2+)</name>
        <dbReference type="ChEBI" id="CHEBI:29035"/>
        <label>2</label>
    </ligand>
</feature>
<dbReference type="InterPro" id="IPR006045">
    <property type="entry name" value="Cupin_1"/>
</dbReference>
<evidence type="ECO:0000256" key="3">
    <source>
        <dbReference type="PIRSR" id="PIRSR617774-2"/>
    </source>
</evidence>
<dbReference type="GO" id="GO:0046872">
    <property type="term" value="F:metal ion binding"/>
    <property type="evidence" value="ECO:0007669"/>
    <property type="project" value="UniProtKB-KW"/>
</dbReference>
<dbReference type="PANTHER" id="PTHR35848">
    <property type="entry name" value="OXALATE-BINDING PROTEIN"/>
    <property type="match status" value="1"/>
</dbReference>
<dbReference type="InterPro" id="IPR014710">
    <property type="entry name" value="RmlC-like_jellyroll"/>
</dbReference>
<dbReference type="PANTHER" id="PTHR35848:SF9">
    <property type="entry name" value="SLL1358 PROTEIN"/>
    <property type="match status" value="1"/>
</dbReference>
<keyword evidence="6" id="KW-1185">Reference proteome</keyword>
<dbReference type="InParanoid" id="K5WDS2"/>
<gene>
    <name evidence="5" type="ORF">PHACADRAFT_92401</name>
</gene>
<evidence type="ECO:0000313" key="6">
    <source>
        <dbReference type="Proteomes" id="UP000008370"/>
    </source>
</evidence>
<keyword evidence="3" id="KW-0464">Manganese</keyword>
<feature type="domain" description="Cupin type-1" evidence="4">
    <location>
        <begin position="231"/>
        <end position="377"/>
    </location>
</feature>
<protein>
    <recommendedName>
        <fullName evidence="4">Cupin type-1 domain-containing protein</fullName>
    </recommendedName>
</protein>
<dbReference type="RefSeq" id="XP_007395015.1">
    <property type="nucleotide sequence ID" value="XM_007394953.1"/>
</dbReference>
<feature type="binding site" evidence="3">
    <location>
        <position position="102"/>
    </location>
    <ligand>
        <name>Mn(2+)</name>
        <dbReference type="ChEBI" id="CHEBI:29035"/>
        <label>1</label>
    </ligand>
</feature>
<dbReference type="SUPFAM" id="SSF51182">
    <property type="entry name" value="RmlC-like cupins"/>
    <property type="match status" value="1"/>
</dbReference>
<sequence length="398" mass="43098">MITCKSHGHPSALAASRVALSQNVPLDLENPDFLAPPTTDNGEVSVPNAKWPFRVSHNRLQTGGWARQQNINQLPAATELAGVDLHLEAGAIREIYWHTVPERAYVTKGSVQVTAVNQLGQNFVGTANQGDLWFFPAGVPHSLQATNATEDGTEFLLVFDNGTFDEDGTFLITDWLAHTPKEVIAKNFQAPISVFNELPGEELYIFPAASPGPDSDAPVSPYGTVPNSYTFTMSQMPAIELSGGSVKIVDSHVFSTSKTTAVAEVAVNPGGMREPHWHPTQDKWTYFLEGNARVAVFASEGNAGAFNFQGGDIGYIPAAHGHYVENTGNTTLRFLEVFKTATFQDVSLTQTLYLWWLALTPPAMIEATLNINAEDLKYFSKTKPIVVGPAPVNGTTIA</sequence>
<dbReference type="InterPro" id="IPR011051">
    <property type="entry name" value="RmlC_Cupin_sf"/>
</dbReference>
<feature type="binding site" evidence="3">
    <location>
        <position position="141"/>
    </location>
    <ligand>
        <name>Mn(2+)</name>
        <dbReference type="ChEBI" id="CHEBI:29035"/>
        <label>1</label>
    </ligand>
</feature>
<dbReference type="CDD" id="cd20304">
    <property type="entry name" value="cupin_OxDC_N"/>
    <property type="match status" value="1"/>
</dbReference>
<dbReference type="OrthoDB" id="10263073at2759"/>
<dbReference type="KEGG" id="pco:PHACADRAFT_92401"/>
<name>K5WDS2_PHACS</name>
<dbReference type="Proteomes" id="UP000008370">
    <property type="component" value="Unassembled WGS sequence"/>
</dbReference>
<feature type="binding site" evidence="3">
    <location>
        <position position="278"/>
    </location>
    <ligand>
        <name>Mn(2+)</name>
        <dbReference type="ChEBI" id="CHEBI:29035"/>
        <label>2</label>
    </ligand>
</feature>
<keyword evidence="1 3" id="KW-0479">Metal-binding</keyword>
<feature type="domain" description="Cupin type-1" evidence="4">
    <location>
        <begin position="53"/>
        <end position="196"/>
    </location>
</feature>
<reference evidence="5 6" key="1">
    <citation type="journal article" date="2012" name="BMC Genomics">
        <title>Comparative genomics of the white-rot fungi, Phanerochaete carnosa and P. chrysosporium, to elucidate the genetic basis of the distinct wood types they colonize.</title>
        <authorList>
            <person name="Suzuki H."/>
            <person name="MacDonald J."/>
            <person name="Syed K."/>
            <person name="Salamov A."/>
            <person name="Hori C."/>
            <person name="Aerts A."/>
            <person name="Henrissat B."/>
            <person name="Wiebenga A."/>
            <person name="vanKuyk P.A."/>
            <person name="Barry K."/>
            <person name="Lindquist E."/>
            <person name="LaButti K."/>
            <person name="Lapidus A."/>
            <person name="Lucas S."/>
            <person name="Coutinho P."/>
            <person name="Gong Y."/>
            <person name="Samejima M."/>
            <person name="Mahadevan R."/>
            <person name="Abou-Zaid M."/>
            <person name="de Vries R.P."/>
            <person name="Igarashi K."/>
            <person name="Yadav J.S."/>
            <person name="Grigoriev I.V."/>
            <person name="Master E.R."/>
        </authorList>
    </citation>
    <scope>NUCLEOTIDE SEQUENCE [LARGE SCALE GENOMIC DNA]</scope>
    <source>
        <strain evidence="5 6">HHB-10118-sp</strain>
    </source>
</reference>
<organism evidence="5 6">
    <name type="scientific">Phanerochaete carnosa (strain HHB-10118-sp)</name>
    <name type="common">White-rot fungus</name>
    <name type="synonym">Peniophora carnosa</name>
    <dbReference type="NCBI Taxonomy" id="650164"/>
    <lineage>
        <taxon>Eukaryota</taxon>
        <taxon>Fungi</taxon>
        <taxon>Dikarya</taxon>
        <taxon>Basidiomycota</taxon>
        <taxon>Agaricomycotina</taxon>
        <taxon>Agaricomycetes</taxon>
        <taxon>Polyporales</taxon>
        <taxon>Phanerochaetaceae</taxon>
        <taxon>Phanerochaete</taxon>
    </lineage>
</organism>
<dbReference type="AlphaFoldDB" id="K5WDS2"/>
<evidence type="ECO:0000313" key="5">
    <source>
        <dbReference type="EMBL" id="EKM57194.1"/>
    </source>
</evidence>
<dbReference type="Pfam" id="PF00190">
    <property type="entry name" value="Cupin_1"/>
    <property type="match status" value="2"/>
</dbReference>
<comment type="cofactor">
    <cofactor evidence="3">
        <name>Mn(2+)</name>
        <dbReference type="ChEBI" id="CHEBI:29035"/>
    </cofactor>
    <text evidence="3">Binds 2 manganese ions per subunit.</text>
</comment>
<dbReference type="HOGENOM" id="CLU_030515_2_0_1"/>
<evidence type="ECO:0000256" key="2">
    <source>
        <dbReference type="PIRSR" id="PIRSR617774-1"/>
    </source>
</evidence>
<dbReference type="SMART" id="SM00835">
    <property type="entry name" value="Cupin_1"/>
    <property type="match status" value="2"/>
</dbReference>
<dbReference type="GO" id="GO:0033609">
    <property type="term" value="P:oxalate metabolic process"/>
    <property type="evidence" value="ECO:0007669"/>
    <property type="project" value="InterPro"/>
</dbReference>
<evidence type="ECO:0000256" key="1">
    <source>
        <dbReference type="ARBA" id="ARBA00022723"/>
    </source>
</evidence>
<evidence type="ECO:0000259" key="4">
    <source>
        <dbReference type="SMART" id="SM00835"/>
    </source>
</evidence>
<feature type="active site" description="Proton donor" evidence="2">
    <location>
        <position position="336"/>
    </location>
</feature>
<dbReference type="GeneID" id="18920780"/>
<dbReference type="NCBIfam" id="TIGR03404">
    <property type="entry name" value="bicupin_oxalic"/>
    <property type="match status" value="1"/>
</dbReference>
<dbReference type="Gene3D" id="2.60.120.10">
    <property type="entry name" value="Jelly Rolls"/>
    <property type="match status" value="2"/>
</dbReference>
<dbReference type="InterPro" id="IPR051610">
    <property type="entry name" value="GPI/OXD"/>
</dbReference>
<dbReference type="CDD" id="cd20305">
    <property type="entry name" value="cupin_OxDC_C"/>
    <property type="match status" value="1"/>
</dbReference>
<proteinExistence type="predicted"/>
<dbReference type="EMBL" id="JH930471">
    <property type="protein sequence ID" value="EKM57194.1"/>
    <property type="molecule type" value="Genomic_DNA"/>
</dbReference>
<feature type="binding site" evidence="3">
    <location>
        <position position="322"/>
    </location>
    <ligand>
        <name>Mn(2+)</name>
        <dbReference type="ChEBI" id="CHEBI:29035"/>
        <label>2</label>
    </ligand>
</feature>